<dbReference type="SMART" id="SM01126">
    <property type="entry name" value="DDE_Tnp_IS1595"/>
    <property type="match status" value="1"/>
</dbReference>
<dbReference type="Pfam" id="PF12762">
    <property type="entry name" value="DDE_Tnp_IS1595"/>
    <property type="match status" value="1"/>
</dbReference>
<feature type="chain" id="PRO_5033060399" description="ISXO2-like transposase domain-containing protein" evidence="2">
    <location>
        <begin position="27"/>
        <end position="613"/>
    </location>
</feature>
<dbReference type="Proteomes" id="UP000601435">
    <property type="component" value="Unassembled WGS sequence"/>
</dbReference>
<keyword evidence="2" id="KW-0732">Signal</keyword>
<dbReference type="NCBIfam" id="NF033547">
    <property type="entry name" value="transpos_IS1595"/>
    <property type="match status" value="1"/>
</dbReference>
<keyword evidence="5" id="KW-1185">Reference proteome</keyword>
<evidence type="ECO:0000259" key="3">
    <source>
        <dbReference type="SMART" id="SM01126"/>
    </source>
</evidence>
<proteinExistence type="predicted"/>
<dbReference type="InterPro" id="IPR053164">
    <property type="entry name" value="IS1016-like_transposase"/>
</dbReference>
<organism evidence="4 5">
    <name type="scientific">Symbiodinium necroappetens</name>
    <dbReference type="NCBI Taxonomy" id="1628268"/>
    <lineage>
        <taxon>Eukaryota</taxon>
        <taxon>Sar</taxon>
        <taxon>Alveolata</taxon>
        <taxon>Dinophyceae</taxon>
        <taxon>Suessiales</taxon>
        <taxon>Symbiodiniaceae</taxon>
        <taxon>Symbiodinium</taxon>
    </lineage>
</organism>
<dbReference type="PANTHER" id="PTHR47163:SF2">
    <property type="entry name" value="SI:DKEY-17M8.2"/>
    <property type="match status" value="1"/>
</dbReference>
<evidence type="ECO:0000256" key="2">
    <source>
        <dbReference type="SAM" id="SignalP"/>
    </source>
</evidence>
<sequence>MLPEQLAVVTSSALVALQFLIWCGLARCPGYCKDGHKWNAIVQGSKTKVKTAEGSSEEGQGKRKRTSSQEPRQSQHPLFRCYYRPASPKKRGRPTKASLAELAGKEPVCKGVQCRQAASWRKFCPVADLLPDSIRGWWMTVGKIYNIIRSYLVAFLQKQNTQLLGSPRHICCVDECFLAKRKPSKQLRGRTTRPMRMLVVGIVELDRETKKETGRVVLRLVRNRSSWTLTNLVRSVVRPGTTVVTDEWRGYNGLRKAGYNHVKVNHSKNQKVNAEGLGTNPVEGLFSRVRRFLRQNYVRMPSRKNYGLLLAEYCWRRSVLGEQTLPPRQWPKAAFWRLLATMKEVVPRDYLVRRASYQQEDGSLLTEEPWEGKESDRIDFGKFIPKDVRRTGHDIAMTPQDVYCAPYYRSNVEWSLAEEDSAQAGFARVLPMEDPDPIFDEGYEPTGRPPLRQGRGRGGMRGGRRWSRPMKGQASGRWSRPLGGEASGKIGPVPPLDLDSDTESEPKKGMEREAAVLLDLDFEDAFAQFLEPEKPGKHEAGNMEFAVLPITGDCACLYRALLLGTQLRSGVARGRLQAWCQEISGWIRKHTLLHYITVTGPYARRARAQGGCL</sequence>
<dbReference type="InterPro" id="IPR024445">
    <property type="entry name" value="Tnp_ISXO2-like"/>
</dbReference>
<protein>
    <recommendedName>
        <fullName evidence="3">ISXO2-like transposase domain-containing protein</fullName>
    </recommendedName>
</protein>
<dbReference type="OrthoDB" id="434370at2759"/>
<comment type="caution">
    <text evidence="4">The sequence shown here is derived from an EMBL/GenBank/DDBJ whole genome shotgun (WGS) entry which is preliminary data.</text>
</comment>
<evidence type="ECO:0000256" key="1">
    <source>
        <dbReference type="SAM" id="MobiDB-lite"/>
    </source>
</evidence>
<feature type="region of interest" description="Disordered" evidence="1">
    <location>
        <begin position="436"/>
        <end position="507"/>
    </location>
</feature>
<evidence type="ECO:0000313" key="4">
    <source>
        <dbReference type="EMBL" id="CAE7640906.1"/>
    </source>
</evidence>
<feature type="region of interest" description="Disordered" evidence="1">
    <location>
        <begin position="49"/>
        <end position="75"/>
    </location>
</feature>
<name>A0A812VTQ3_9DINO</name>
<accession>A0A812VTQ3</accession>
<reference evidence="4" key="1">
    <citation type="submission" date="2021-02" db="EMBL/GenBank/DDBJ databases">
        <authorList>
            <person name="Dougan E. K."/>
            <person name="Rhodes N."/>
            <person name="Thang M."/>
            <person name="Chan C."/>
        </authorList>
    </citation>
    <scope>NUCLEOTIDE SEQUENCE</scope>
</reference>
<feature type="domain" description="ISXO2-like transposase" evidence="3">
    <location>
        <begin position="162"/>
        <end position="318"/>
    </location>
</feature>
<feature type="signal peptide" evidence="2">
    <location>
        <begin position="1"/>
        <end position="26"/>
    </location>
</feature>
<dbReference type="EMBL" id="CAJNJA010030269">
    <property type="protein sequence ID" value="CAE7640906.1"/>
    <property type="molecule type" value="Genomic_DNA"/>
</dbReference>
<evidence type="ECO:0000313" key="5">
    <source>
        <dbReference type="Proteomes" id="UP000601435"/>
    </source>
</evidence>
<dbReference type="PANTHER" id="PTHR47163">
    <property type="entry name" value="DDE_TNP_IS1595 DOMAIN-CONTAINING PROTEIN"/>
    <property type="match status" value="1"/>
</dbReference>
<gene>
    <name evidence="4" type="ORF">SNEC2469_LOCUS18100</name>
</gene>
<dbReference type="AlphaFoldDB" id="A0A812VTQ3"/>